<dbReference type="Pfam" id="PF11692">
    <property type="entry name" value="DUF3289"/>
    <property type="match status" value="1"/>
</dbReference>
<keyword evidence="2" id="KW-1185">Reference proteome</keyword>
<dbReference type="Proteomes" id="UP000030351">
    <property type="component" value="Unassembled WGS sequence"/>
</dbReference>
<evidence type="ECO:0000313" key="2">
    <source>
        <dbReference type="Proteomes" id="UP000030351"/>
    </source>
</evidence>
<organism evidence="1 2">
    <name type="scientific">Erwinia typographi</name>
    <dbReference type="NCBI Taxonomy" id="371042"/>
    <lineage>
        <taxon>Bacteria</taxon>
        <taxon>Pseudomonadati</taxon>
        <taxon>Pseudomonadota</taxon>
        <taxon>Gammaproteobacteria</taxon>
        <taxon>Enterobacterales</taxon>
        <taxon>Erwiniaceae</taxon>
        <taxon>Erwinia</taxon>
    </lineage>
</organism>
<evidence type="ECO:0008006" key="3">
    <source>
        <dbReference type="Google" id="ProtNLM"/>
    </source>
</evidence>
<reference evidence="1 2" key="1">
    <citation type="submission" date="2014-10" db="EMBL/GenBank/DDBJ databases">
        <title>Genome sequence of Erwinia typographi M043b.</title>
        <authorList>
            <person name="Chan K.-G."/>
            <person name="Tan W.-S."/>
        </authorList>
    </citation>
    <scope>NUCLEOTIDE SEQUENCE [LARGE SCALE GENOMIC DNA]</scope>
    <source>
        <strain evidence="1 2">M043b</strain>
    </source>
</reference>
<protein>
    <recommendedName>
        <fullName evidence="3">DUF3289 family protein</fullName>
    </recommendedName>
</protein>
<sequence length="276" mass="32695">MSRDTQALCFPFTVYQTQNRMDDRRADDMYCGDLTERQLKEVFRLEKIFGKIDPWTLERTDFPISNFAVIRHKMTHAEVAQRLFDEFRRDSWPFSFLGYRQLFLDMVNHFQCGCGRPFSSSLLNFAYKNQIESDLSSVNSSWLKIKNVLTANIVWDKGYYPDKLKNQLTLAVSNSVLPRFDRWKDNINGLGMSVHGVYATHITLRSLLVEEKNYRAVVHYKGQDHFGLDNRDIMSPKFHHLNIFRIWFVLQRWQKFAYRPFMTNMEATITIEGKLC</sequence>
<comment type="caution">
    <text evidence="1">The sequence shown here is derived from an EMBL/GenBank/DDBJ whole genome shotgun (WGS) entry which is preliminary data.</text>
</comment>
<dbReference type="eggNOG" id="COG0739">
    <property type="taxonomic scope" value="Bacteria"/>
</dbReference>
<dbReference type="InterPro" id="IPR017483">
    <property type="entry name" value="CHP03034"/>
</dbReference>
<dbReference type="AlphaFoldDB" id="A0A0A3Z3P5"/>
<evidence type="ECO:0000313" key="1">
    <source>
        <dbReference type="EMBL" id="KGT92266.1"/>
    </source>
</evidence>
<dbReference type="STRING" id="371042.NG99_14785"/>
<name>A0A0A3Z3P5_9GAMM</name>
<dbReference type="OrthoDB" id="612868at2"/>
<dbReference type="NCBIfam" id="TIGR03034">
    <property type="entry name" value="YPO3983 family protein"/>
    <property type="match status" value="1"/>
</dbReference>
<dbReference type="EMBL" id="JRUQ01000041">
    <property type="protein sequence ID" value="KGT92266.1"/>
    <property type="molecule type" value="Genomic_DNA"/>
</dbReference>
<dbReference type="RefSeq" id="WP_034894352.1">
    <property type="nucleotide sequence ID" value="NZ_JRUQ01000041.1"/>
</dbReference>
<proteinExistence type="predicted"/>
<gene>
    <name evidence="1" type="ORF">NG99_14785</name>
</gene>
<accession>A0A0A3Z3P5</accession>